<dbReference type="FunFam" id="2.130.10.10:FF:000502">
    <property type="entry name" value="Coronin"/>
    <property type="match status" value="1"/>
</dbReference>
<keyword evidence="3 7" id="KW-0677">Repeat</keyword>
<organism evidence="12">
    <name type="scientific">Lygus hesperus</name>
    <name type="common">Western plant bug</name>
    <dbReference type="NCBI Taxonomy" id="30085"/>
    <lineage>
        <taxon>Eukaryota</taxon>
        <taxon>Metazoa</taxon>
        <taxon>Ecdysozoa</taxon>
        <taxon>Arthropoda</taxon>
        <taxon>Hexapoda</taxon>
        <taxon>Insecta</taxon>
        <taxon>Pterygota</taxon>
        <taxon>Neoptera</taxon>
        <taxon>Paraneoptera</taxon>
        <taxon>Hemiptera</taxon>
        <taxon>Heteroptera</taxon>
        <taxon>Panheteroptera</taxon>
        <taxon>Cimicomorpha</taxon>
        <taxon>Miridae</taxon>
        <taxon>Mirini</taxon>
        <taxon>Lygus</taxon>
    </lineage>
</organism>
<dbReference type="InterPro" id="IPR015505">
    <property type="entry name" value="Coronin"/>
</dbReference>
<evidence type="ECO:0000256" key="3">
    <source>
        <dbReference type="ARBA" id="ARBA00022737"/>
    </source>
</evidence>
<sequence>MSGASKHFPLDGNQHQVTNANRVQRVSKIVAPYESARDNKRKADEDLIVPGKKLKTELFTPTELWFRGVRSSKFRHVYGQPVRREKCYDNVNITKNAHDSQFCAVNPKFIAIVTEVAGGGAFIVLPLDSTGRIDVNTYKVAGHTGPVLDVKWNPFNDNVIASCSDDCTIKVWYIPEGGLKSNLTDWEADLHGHKRRVGYIEWHPTAENVIASVGFDYLIMLWDIGKGDVLHIIDCHNDVIQSLSFNYDGSRLATTCKDKKLRVINPRTGFVISEGLCHNGSSRSSKAVYLKNGLLATVGFSRLSDRQLAIWNEDDLSNPLTTEVIDSSSGVIFPYFDYDTNILFLAGKGDGNIRYYEVVDAAPWVHFLSQYISGTPQRSMCFMPKRGCDINKCEIFRFYKLHTSKPLCEPISMIVPRKSDQFQDDLYPDTAAPTASVSASDWYNGVNRPPTLMSMKAGGVKTHKPKVPSVTRNHMNPNMGADLKYNVKLAFLNTNDRPDYRPIDVSNGNQQRENSLVPDVVQNTIPTHIIKPAQELTVQAPPPTFEPSNSSLPVVDALENSSHVCDDVENEENEKSVKTSNNQSTKFQQIQRKFGKTIFSEEKSNKAMDMLDVEKLQRDYNRLVEENVLLRKQVVNRDKRIEDLESQVKKLKATIKGM</sequence>
<reference evidence="12" key="1">
    <citation type="journal article" date="2014" name="PLoS ONE">
        <title>Transcriptome-Based Identification of ABC Transporters in the Western Tarnished Plant Bug Lygus hesperus.</title>
        <authorList>
            <person name="Hull J.J."/>
            <person name="Chaney K."/>
            <person name="Geib S.M."/>
            <person name="Fabrick J.A."/>
            <person name="Brent C.S."/>
            <person name="Walsh D."/>
            <person name="Lavine L.C."/>
        </authorList>
    </citation>
    <scope>NUCLEOTIDE SEQUENCE</scope>
</reference>
<evidence type="ECO:0000256" key="8">
    <source>
        <dbReference type="SAM" id="Coils"/>
    </source>
</evidence>
<evidence type="ECO:0000313" key="12">
    <source>
        <dbReference type="EMBL" id="JAG06314.1"/>
    </source>
</evidence>
<feature type="coiled-coil region" evidence="8">
    <location>
        <begin position="613"/>
        <end position="654"/>
    </location>
</feature>
<dbReference type="PROSITE" id="PS50294">
    <property type="entry name" value="WD_REPEATS_REGION"/>
    <property type="match status" value="2"/>
</dbReference>
<name>A0A0A9WEV6_LYGHE</name>
<evidence type="ECO:0000256" key="9">
    <source>
        <dbReference type="SAM" id="MobiDB-lite"/>
    </source>
</evidence>
<evidence type="ECO:0000256" key="6">
    <source>
        <dbReference type="PROSITE-ProRule" id="PRU00221"/>
    </source>
</evidence>
<evidence type="ECO:0000256" key="7">
    <source>
        <dbReference type="RuleBase" id="RU280818"/>
    </source>
</evidence>
<dbReference type="PANTHER" id="PTHR10856">
    <property type="entry name" value="CORONIN"/>
    <property type="match status" value="1"/>
</dbReference>
<dbReference type="InterPro" id="IPR036322">
    <property type="entry name" value="WD40_repeat_dom_sf"/>
</dbReference>
<evidence type="ECO:0000256" key="1">
    <source>
        <dbReference type="ARBA" id="ARBA00009482"/>
    </source>
</evidence>
<evidence type="ECO:0000256" key="5">
    <source>
        <dbReference type="ARBA" id="ARBA00023203"/>
    </source>
</evidence>
<dbReference type="InterPro" id="IPR001680">
    <property type="entry name" value="WD40_rpt"/>
</dbReference>
<dbReference type="AlphaFoldDB" id="A0A0A9WEV6"/>
<dbReference type="EMBL" id="GBHO01044327">
    <property type="protein sequence ID" value="JAF99276.1"/>
    <property type="molecule type" value="Transcribed_RNA"/>
</dbReference>
<evidence type="ECO:0000313" key="11">
    <source>
        <dbReference type="EMBL" id="JAF99276.1"/>
    </source>
</evidence>
<dbReference type="PROSITE" id="PS00678">
    <property type="entry name" value="WD_REPEATS_1"/>
    <property type="match status" value="1"/>
</dbReference>
<dbReference type="InterPro" id="IPR015048">
    <property type="entry name" value="DUF1899"/>
</dbReference>
<comment type="similarity">
    <text evidence="1 7">Belongs to the WD repeat coronin family.</text>
</comment>
<accession>A0A0A9WEV6</accession>
<dbReference type="PROSITE" id="PS50082">
    <property type="entry name" value="WD_REPEATS_2"/>
    <property type="match status" value="2"/>
</dbReference>
<dbReference type="InterPro" id="IPR015943">
    <property type="entry name" value="WD40/YVTN_repeat-like_dom_sf"/>
</dbReference>
<evidence type="ECO:0000256" key="4">
    <source>
        <dbReference type="ARBA" id="ARBA00023054"/>
    </source>
</evidence>
<keyword evidence="4 8" id="KW-0175">Coiled coil</keyword>
<dbReference type="SMART" id="SM00320">
    <property type="entry name" value="WD40"/>
    <property type="match status" value="3"/>
</dbReference>
<keyword evidence="5" id="KW-0009">Actin-binding</keyword>
<dbReference type="GO" id="GO:0051015">
    <property type="term" value="F:actin filament binding"/>
    <property type="evidence" value="ECO:0007669"/>
    <property type="project" value="TreeGrafter"/>
</dbReference>
<keyword evidence="2 6" id="KW-0853">WD repeat</keyword>
<gene>
    <name evidence="12" type="primary">CORO2B_30</name>
    <name evidence="11" type="synonym">CORO2B_5</name>
    <name evidence="11" type="ORF">CM83_54007</name>
    <name evidence="12" type="ORF">CM83_54023</name>
</gene>
<proteinExistence type="inferred from homology"/>
<feature type="region of interest" description="Disordered" evidence="9">
    <location>
        <begin position="456"/>
        <end position="479"/>
    </location>
</feature>
<dbReference type="Pfam" id="PF00400">
    <property type="entry name" value="WD40"/>
    <property type="match status" value="3"/>
</dbReference>
<protein>
    <recommendedName>
        <fullName evidence="7">Coronin</fullName>
    </recommendedName>
</protein>
<dbReference type="EMBL" id="GBHO01037290">
    <property type="protein sequence ID" value="JAG06314.1"/>
    <property type="molecule type" value="Transcribed_RNA"/>
</dbReference>
<dbReference type="PANTHER" id="PTHR10856:SF44">
    <property type="entry name" value="CORONIN"/>
    <property type="match status" value="1"/>
</dbReference>
<feature type="repeat" description="WD" evidence="6">
    <location>
        <begin position="190"/>
        <end position="232"/>
    </location>
</feature>
<evidence type="ECO:0000259" key="10">
    <source>
        <dbReference type="SMART" id="SM01166"/>
    </source>
</evidence>
<dbReference type="SUPFAM" id="SSF50978">
    <property type="entry name" value="WD40 repeat-like"/>
    <property type="match status" value="1"/>
</dbReference>
<feature type="repeat" description="WD" evidence="6">
    <location>
        <begin position="140"/>
        <end position="172"/>
    </location>
</feature>
<dbReference type="Gene3D" id="2.130.10.10">
    <property type="entry name" value="YVTN repeat-like/Quinoprotein amine dehydrogenase"/>
    <property type="match status" value="1"/>
</dbReference>
<dbReference type="Pfam" id="PF08953">
    <property type="entry name" value="DUF1899"/>
    <property type="match status" value="1"/>
</dbReference>
<dbReference type="Pfam" id="PF16300">
    <property type="entry name" value="WD40_4"/>
    <property type="match status" value="1"/>
</dbReference>
<evidence type="ECO:0000256" key="2">
    <source>
        <dbReference type="ARBA" id="ARBA00022574"/>
    </source>
</evidence>
<dbReference type="SMART" id="SM01166">
    <property type="entry name" value="DUF1899"/>
    <property type="match status" value="1"/>
</dbReference>
<reference evidence="12" key="2">
    <citation type="submission" date="2014-07" db="EMBL/GenBank/DDBJ databases">
        <authorList>
            <person name="Hull J."/>
        </authorList>
    </citation>
    <scope>NUCLEOTIDE SEQUENCE</scope>
</reference>
<dbReference type="SMART" id="SM01167">
    <property type="entry name" value="DUF1900"/>
    <property type="match status" value="1"/>
</dbReference>
<feature type="domain" description="DUF1899" evidence="10">
    <location>
        <begin position="67"/>
        <end position="131"/>
    </location>
</feature>
<dbReference type="InterPro" id="IPR019775">
    <property type="entry name" value="WD40_repeat_CS"/>
</dbReference>